<comment type="caution">
    <text evidence="1">The sequence shown here is derived from an EMBL/GenBank/DDBJ whole genome shotgun (WGS) entry which is preliminary data.</text>
</comment>
<gene>
    <name evidence="1" type="ORF">WAE58_10580</name>
</gene>
<evidence type="ECO:0000313" key="2">
    <source>
        <dbReference type="Proteomes" id="UP001378956"/>
    </source>
</evidence>
<name>A0ABU8NLT1_9SPHI</name>
<dbReference type="Proteomes" id="UP001378956">
    <property type="component" value="Unassembled WGS sequence"/>
</dbReference>
<sequence>MNYIPEPLPDLKAIRISNLAAGDIIVNLGTLLEIIENEDSFSLVIDRMEQRQVWNFNKTEELIIKSD</sequence>
<protein>
    <submittedName>
        <fullName evidence="1">Uncharacterized protein</fullName>
    </submittedName>
</protein>
<accession>A0ABU8NLT1</accession>
<proteinExistence type="predicted"/>
<dbReference type="EMBL" id="JBBEUB010000003">
    <property type="protein sequence ID" value="MEJ2902874.1"/>
    <property type="molecule type" value="Genomic_DNA"/>
</dbReference>
<organism evidence="1 2">
    <name type="scientific">Pedobacter panaciterrae</name>
    <dbReference type="NCBI Taxonomy" id="363849"/>
    <lineage>
        <taxon>Bacteria</taxon>
        <taxon>Pseudomonadati</taxon>
        <taxon>Bacteroidota</taxon>
        <taxon>Sphingobacteriia</taxon>
        <taxon>Sphingobacteriales</taxon>
        <taxon>Sphingobacteriaceae</taxon>
        <taxon>Pedobacter</taxon>
    </lineage>
</organism>
<dbReference type="RefSeq" id="WP_172659485.1">
    <property type="nucleotide sequence ID" value="NZ_CBFGNQ010000006.1"/>
</dbReference>
<reference evidence="1 2" key="1">
    <citation type="submission" date="2024-03" db="EMBL/GenBank/DDBJ databases">
        <title>Sequence of Lycoming College Course Isolates.</title>
        <authorList>
            <person name="Plotts O."/>
            <person name="Newman J."/>
        </authorList>
    </citation>
    <scope>NUCLEOTIDE SEQUENCE [LARGE SCALE GENOMIC DNA]</scope>
    <source>
        <strain evidence="1 2">CJB-3</strain>
    </source>
</reference>
<evidence type="ECO:0000313" key="1">
    <source>
        <dbReference type="EMBL" id="MEJ2902874.1"/>
    </source>
</evidence>
<keyword evidence="2" id="KW-1185">Reference proteome</keyword>